<gene>
    <name evidence="1" type="ORF">EDS130_LOCUS15687</name>
</gene>
<protein>
    <submittedName>
        <fullName evidence="1">Uncharacterized protein</fullName>
    </submittedName>
</protein>
<evidence type="ECO:0000313" key="2">
    <source>
        <dbReference type="Proteomes" id="UP000663852"/>
    </source>
</evidence>
<name>A0A814HZ82_ADIRI</name>
<dbReference type="AlphaFoldDB" id="A0A814HZ82"/>
<sequence>MTEENGTTINGETEKSFQVPLKMLLETSNQSTIERNVHNVLRRSFLEQRSITWKPIKVELVVNTQLTNEFFGN</sequence>
<dbReference type="Proteomes" id="UP000663852">
    <property type="component" value="Unassembled WGS sequence"/>
</dbReference>
<accession>A0A814HZ82</accession>
<evidence type="ECO:0000313" key="1">
    <source>
        <dbReference type="EMBL" id="CAF1017035.1"/>
    </source>
</evidence>
<dbReference type="EMBL" id="CAJNOJ010000067">
    <property type="protein sequence ID" value="CAF1017035.1"/>
    <property type="molecule type" value="Genomic_DNA"/>
</dbReference>
<proteinExistence type="predicted"/>
<comment type="caution">
    <text evidence="1">The sequence shown here is derived from an EMBL/GenBank/DDBJ whole genome shotgun (WGS) entry which is preliminary data.</text>
</comment>
<organism evidence="1 2">
    <name type="scientific">Adineta ricciae</name>
    <name type="common">Rotifer</name>
    <dbReference type="NCBI Taxonomy" id="249248"/>
    <lineage>
        <taxon>Eukaryota</taxon>
        <taxon>Metazoa</taxon>
        <taxon>Spiralia</taxon>
        <taxon>Gnathifera</taxon>
        <taxon>Rotifera</taxon>
        <taxon>Eurotatoria</taxon>
        <taxon>Bdelloidea</taxon>
        <taxon>Adinetida</taxon>
        <taxon>Adinetidae</taxon>
        <taxon>Adineta</taxon>
    </lineage>
</organism>
<reference evidence="1" key="1">
    <citation type="submission" date="2021-02" db="EMBL/GenBank/DDBJ databases">
        <authorList>
            <person name="Nowell W R."/>
        </authorList>
    </citation>
    <scope>NUCLEOTIDE SEQUENCE</scope>
</reference>